<evidence type="ECO:0000256" key="1">
    <source>
        <dbReference type="ARBA" id="ARBA00022574"/>
    </source>
</evidence>
<dbReference type="PANTHER" id="PTHR46108">
    <property type="entry name" value="BLUE CHEESE"/>
    <property type="match status" value="1"/>
</dbReference>
<organism evidence="2 3">
    <name type="scientific">Heterorhabditis bacteriophora</name>
    <name type="common">Entomopathogenic nematode worm</name>
    <dbReference type="NCBI Taxonomy" id="37862"/>
    <lineage>
        <taxon>Eukaryota</taxon>
        <taxon>Metazoa</taxon>
        <taxon>Ecdysozoa</taxon>
        <taxon>Nematoda</taxon>
        <taxon>Chromadorea</taxon>
        <taxon>Rhabditida</taxon>
        <taxon>Rhabditina</taxon>
        <taxon>Rhabditomorpha</taxon>
        <taxon>Strongyloidea</taxon>
        <taxon>Heterorhabditidae</taxon>
        <taxon>Heterorhabditis</taxon>
    </lineage>
</organism>
<reference evidence="3" key="1">
    <citation type="submission" date="2016-11" db="UniProtKB">
        <authorList>
            <consortium name="WormBaseParasite"/>
        </authorList>
    </citation>
    <scope>IDENTIFICATION</scope>
</reference>
<dbReference type="WBParaSite" id="Hba_18030">
    <property type="protein sequence ID" value="Hba_18030"/>
    <property type="gene ID" value="Hba_18030"/>
</dbReference>
<evidence type="ECO:0000313" key="2">
    <source>
        <dbReference type="Proteomes" id="UP000095283"/>
    </source>
</evidence>
<dbReference type="PANTHER" id="PTHR46108:SF4">
    <property type="entry name" value="BLUE CHEESE"/>
    <property type="match status" value="1"/>
</dbReference>
<accession>A0A1I7XJY6</accession>
<proteinExistence type="predicted"/>
<name>A0A1I7XJY6_HETBA</name>
<dbReference type="InterPro" id="IPR051944">
    <property type="entry name" value="BEACH_domain_protein"/>
</dbReference>
<evidence type="ECO:0000313" key="3">
    <source>
        <dbReference type="WBParaSite" id="Hba_18030"/>
    </source>
</evidence>
<dbReference type="Proteomes" id="UP000095283">
    <property type="component" value="Unplaced"/>
</dbReference>
<keyword evidence="1" id="KW-0853">WD repeat</keyword>
<dbReference type="SUPFAM" id="SSF48371">
    <property type="entry name" value="ARM repeat"/>
    <property type="match status" value="1"/>
</dbReference>
<dbReference type="AlphaFoldDB" id="A0A1I7XJY6"/>
<sequence>MSGRSDRTLTLLHLRRTFSEYMKIPVTGSREIDPNRLLPLFTKVIFDFLNLIHIALETAEMIISLLCVLKDSAKETNQLLESFNQENGYLVIKDFLLRNENDDELVRNILLMLVSVINSGTNELKTQQTSGLVQLASFHLPVPIGGGLSVRNMQAFSLLYQIYLESKNQKVCATVIDVIHSIYTCDPANYFILDKEYPLSILIENMENKDKFVRNRILELVEYAVFQLNHIPCKELISICVLMKTELLSDEQELCITAVQSAFRLLTVDTVIKV</sequence>
<protein>
    <submittedName>
        <fullName evidence="3">DUF2013 domain-containing protein</fullName>
    </submittedName>
</protein>
<keyword evidence="2" id="KW-1185">Reference proteome</keyword>
<dbReference type="InterPro" id="IPR016024">
    <property type="entry name" value="ARM-type_fold"/>
</dbReference>